<feature type="compositionally biased region" description="Acidic residues" evidence="1">
    <location>
        <begin position="29"/>
        <end position="38"/>
    </location>
</feature>
<keyword evidence="3" id="KW-1185">Reference proteome</keyword>
<evidence type="ECO:0000313" key="3">
    <source>
        <dbReference type="Proteomes" id="UP000258309"/>
    </source>
</evidence>
<dbReference type="OrthoDB" id="5030973at2759"/>
<feature type="non-terminal residue" evidence="2">
    <location>
        <position position="297"/>
    </location>
</feature>
<dbReference type="AlphaFoldDB" id="A0A3E2H385"/>
<feature type="non-terminal residue" evidence="2">
    <location>
        <position position="1"/>
    </location>
</feature>
<reference evidence="2 3" key="1">
    <citation type="submission" date="2018-05" db="EMBL/GenBank/DDBJ databases">
        <title>Draft genome sequence of Scytalidium lignicola DSM 105466, a ubiquitous saprotrophic fungus.</title>
        <authorList>
            <person name="Buettner E."/>
            <person name="Gebauer A.M."/>
            <person name="Hofrichter M."/>
            <person name="Liers C."/>
            <person name="Kellner H."/>
        </authorList>
    </citation>
    <scope>NUCLEOTIDE SEQUENCE [LARGE SCALE GENOMIC DNA]</scope>
    <source>
        <strain evidence="2 3">DSM 105466</strain>
    </source>
</reference>
<dbReference type="EMBL" id="NCSJ02000191">
    <property type="protein sequence ID" value="RFU27757.1"/>
    <property type="molecule type" value="Genomic_DNA"/>
</dbReference>
<dbReference type="OMA" id="FHTQNDP"/>
<name>A0A3E2H385_SCYLI</name>
<sequence>MSEFENNESGEYNSDEDDQGTGLMNFSIEMDEGADGDTDSTYRTQNDPRRPQQRQNIVERKGAVDVRCLAIDVIHGYLEPDSEPATLLVFEFRLDSRKRARRIAEAHLGFTFASDNGGTADPEVIQIAPKGRMILVPTKQQESSTVGGDANVGGGVLGATLGGSVKWEKTVSRETSDATAVVGSIDLVGRNYGGSNSASWTLLENRTMGTGVPAFVRTAVLLKREDEENEFRATFKIQAQADMVSSFQKVFGRTPKDDPILYDPTLKPTNKLRKYDCNHLGDVDLNELSAVAFVHDG</sequence>
<evidence type="ECO:0000256" key="1">
    <source>
        <dbReference type="SAM" id="MobiDB-lite"/>
    </source>
</evidence>
<comment type="caution">
    <text evidence="2">The sequence shown here is derived from an EMBL/GenBank/DDBJ whole genome shotgun (WGS) entry which is preliminary data.</text>
</comment>
<dbReference type="Proteomes" id="UP000258309">
    <property type="component" value="Unassembled WGS sequence"/>
</dbReference>
<feature type="compositionally biased region" description="Acidic residues" evidence="1">
    <location>
        <begin position="1"/>
        <end position="19"/>
    </location>
</feature>
<dbReference type="STRING" id="5539.A0A3E2H385"/>
<evidence type="ECO:0000313" key="2">
    <source>
        <dbReference type="EMBL" id="RFU27757.1"/>
    </source>
</evidence>
<feature type="region of interest" description="Disordered" evidence="1">
    <location>
        <begin position="1"/>
        <end position="55"/>
    </location>
</feature>
<accession>A0A3E2H385</accession>
<protein>
    <submittedName>
        <fullName evidence="2">Uncharacterized protein</fullName>
    </submittedName>
</protein>
<proteinExistence type="predicted"/>
<organism evidence="2 3">
    <name type="scientific">Scytalidium lignicola</name>
    <name type="common">Hyphomycete</name>
    <dbReference type="NCBI Taxonomy" id="5539"/>
    <lineage>
        <taxon>Eukaryota</taxon>
        <taxon>Fungi</taxon>
        <taxon>Dikarya</taxon>
        <taxon>Ascomycota</taxon>
        <taxon>Pezizomycotina</taxon>
        <taxon>Leotiomycetes</taxon>
        <taxon>Leotiomycetes incertae sedis</taxon>
        <taxon>Scytalidium</taxon>
    </lineage>
</organism>
<gene>
    <name evidence="2" type="ORF">B7463_g8574</name>
</gene>